<evidence type="ECO:0000313" key="4">
    <source>
        <dbReference type="Proteomes" id="UP000589626"/>
    </source>
</evidence>
<dbReference type="Proteomes" id="UP000589626">
    <property type="component" value="Unassembled WGS sequence"/>
</dbReference>
<dbReference type="Pfam" id="PF02720">
    <property type="entry name" value="DUF222"/>
    <property type="match status" value="1"/>
</dbReference>
<evidence type="ECO:0000259" key="2">
    <source>
        <dbReference type="Pfam" id="PF02720"/>
    </source>
</evidence>
<keyword evidence="4" id="KW-1185">Reference proteome</keyword>
<evidence type="ECO:0000256" key="1">
    <source>
        <dbReference type="SAM" id="MobiDB-lite"/>
    </source>
</evidence>
<name>A0A7W4W276_9ACTN</name>
<sequence>MQETQLEAMSEDQVLEFAGACAETARRAEVDLLRAAYHWALAHPADRLDPATSARPGRGRPRQWGGEGTPEVGEFAAAELGVRIGRSPYAASRLIADALDLHHRHPQLWARVRAGEVRASYARHVCARTRDLTREQAAYVDAAVAESADGRIPWSRFEALVDAKVAQADPETAQAREERAAKARFAKKLRGEAHGMASLLVRADVATVNALDAAIIAFANRLSNSVPEATDDERRVLAVLLLVCGRSGLRDAEVPGVEQVPEVADLLPEVVLYVHTYAGDDREGVARVEGHGPVTEAWVRRVLGPTARFRIQPVLDLAGQAPVDAYEIPDRHRQAVHLMTPADTFPYASCTERTMQLDHTVPFHRGGASGLGNYGPMTIRHHRIKTHGRGWQVRQPFPGIYVWRDPHGAFYLVDHTGTRRLPASRDTAARLDQVA</sequence>
<dbReference type="CDD" id="cd00085">
    <property type="entry name" value="HNHc"/>
    <property type="match status" value="1"/>
</dbReference>
<feature type="domain" description="DUF222" evidence="2">
    <location>
        <begin position="68"/>
        <end position="310"/>
    </location>
</feature>
<proteinExistence type="predicted"/>
<dbReference type="EMBL" id="JACHWR010000012">
    <property type="protein sequence ID" value="MBB3045582.1"/>
    <property type="molecule type" value="Genomic_DNA"/>
</dbReference>
<comment type="caution">
    <text evidence="3">The sequence shown here is derived from an EMBL/GenBank/DDBJ whole genome shotgun (WGS) entry which is preliminary data.</text>
</comment>
<feature type="region of interest" description="Disordered" evidence="1">
    <location>
        <begin position="48"/>
        <end position="70"/>
    </location>
</feature>
<reference evidence="3 4" key="1">
    <citation type="submission" date="2020-08" db="EMBL/GenBank/DDBJ databases">
        <title>Sequencing the genomes of 1000 actinobacteria strains.</title>
        <authorList>
            <person name="Klenk H.-P."/>
        </authorList>
    </citation>
    <scope>NUCLEOTIDE SEQUENCE [LARGE SCALE GENOMIC DNA]</scope>
    <source>
        <strain evidence="3 4">DSM 105498</strain>
    </source>
</reference>
<accession>A0A7W4W276</accession>
<evidence type="ECO:0000313" key="3">
    <source>
        <dbReference type="EMBL" id="MBB3045582.1"/>
    </source>
</evidence>
<dbReference type="InterPro" id="IPR003615">
    <property type="entry name" value="HNH_nuc"/>
</dbReference>
<dbReference type="AlphaFoldDB" id="A0A7W4W276"/>
<dbReference type="RefSeq" id="WP_183595568.1">
    <property type="nucleotide sequence ID" value="NZ_JACHWR010000012.1"/>
</dbReference>
<gene>
    <name evidence="3" type="ORF">FHU40_005442</name>
</gene>
<protein>
    <recommendedName>
        <fullName evidence="2">DUF222 domain-containing protein</fullName>
    </recommendedName>
</protein>
<dbReference type="InterPro" id="IPR003870">
    <property type="entry name" value="DUF222"/>
</dbReference>
<organism evidence="3 4">
    <name type="scientific">Nocardioides soli</name>
    <dbReference type="NCBI Taxonomy" id="1036020"/>
    <lineage>
        <taxon>Bacteria</taxon>
        <taxon>Bacillati</taxon>
        <taxon>Actinomycetota</taxon>
        <taxon>Actinomycetes</taxon>
        <taxon>Propionibacteriales</taxon>
        <taxon>Nocardioidaceae</taxon>
        <taxon>Nocardioides</taxon>
    </lineage>
</organism>